<feature type="compositionally biased region" description="Basic and acidic residues" evidence="1">
    <location>
        <begin position="211"/>
        <end position="233"/>
    </location>
</feature>
<gene>
    <name evidence="2" type="ORF">Hypma_003352</name>
</gene>
<organism evidence="2 3">
    <name type="scientific">Hypsizygus marmoreus</name>
    <name type="common">White beech mushroom</name>
    <name type="synonym">Agaricus marmoreus</name>
    <dbReference type="NCBI Taxonomy" id="39966"/>
    <lineage>
        <taxon>Eukaryota</taxon>
        <taxon>Fungi</taxon>
        <taxon>Dikarya</taxon>
        <taxon>Basidiomycota</taxon>
        <taxon>Agaricomycotina</taxon>
        <taxon>Agaricomycetes</taxon>
        <taxon>Agaricomycetidae</taxon>
        <taxon>Agaricales</taxon>
        <taxon>Tricholomatineae</taxon>
        <taxon>Lyophyllaceae</taxon>
        <taxon>Hypsizygus</taxon>
    </lineage>
</organism>
<protein>
    <submittedName>
        <fullName evidence="2">Uncharacterized protein</fullName>
    </submittedName>
</protein>
<proteinExistence type="predicted"/>
<evidence type="ECO:0000313" key="3">
    <source>
        <dbReference type="Proteomes" id="UP000076154"/>
    </source>
</evidence>
<keyword evidence="3" id="KW-1185">Reference proteome</keyword>
<sequence>MAHSHSRVLRWQYSVGRDTVQRIVKEFIPAWTEGLRDLPQKTFPMGIIITPMKGFPIGYKYFLRGQQSSAAYLCLYALTLLQPNRRFLLQHRRAPNAQVSYPRVQYLKDNLTSHENLISVSRSAVLCTESNCFLPGEISQPKHDLKNNVDVHILVYNELLDDVPASTPTERDPHRRRHDDVRLLAAPTWQEDDERAETGRARPGGFKARARKETDIIADNEKVKQDSRNKAERSGPCNTSSSGSSCDEVPYPPLSHRIISNPALAFRFLFLKFPFTSMTDDGSDAAFSCIVVLLLLYAPSLIPLPLSFHPLHPHSLSTHPPSQCPSLKIAAKNTTGAAEPAHPAKS</sequence>
<dbReference type="AlphaFoldDB" id="A0A369J2A0"/>
<reference evidence="2" key="1">
    <citation type="submission" date="2018-04" db="EMBL/GenBank/DDBJ databases">
        <title>Whole genome sequencing of Hypsizygus marmoreus.</title>
        <authorList>
            <person name="Choi I.-G."/>
            <person name="Min B."/>
            <person name="Kim J.-G."/>
            <person name="Kim S."/>
            <person name="Oh Y.-L."/>
            <person name="Kong W.-S."/>
            <person name="Park H."/>
            <person name="Jeong J."/>
            <person name="Song E.-S."/>
        </authorList>
    </citation>
    <scope>NUCLEOTIDE SEQUENCE [LARGE SCALE GENOMIC DNA]</scope>
    <source>
        <strain evidence="2">51987-8</strain>
    </source>
</reference>
<evidence type="ECO:0000256" key="1">
    <source>
        <dbReference type="SAM" id="MobiDB-lite"/>
    </source>
</evidence>
<comment type="caution">
    <text evidence="2">The sequence shown here is derived from an EMBL/GenBank/DDBJ whole genome shotgun (WGS) entry which is preliminary data.</text>
</comment>
<dbReference type="InParanoid" id="A0A369J2A0"/>
<feature type="compositionally biased region" description="Basic and acidic residues" evidence="1">
    <location>
        <begin position="169"/>
        <end position="182"/>
    </location>
</feature>
<name>A0A369J2A0_HYPMA</name>
<dbReference type="Proteomes" id="UP000076154">
    <property type="component" value="Unassembled WGS sequence"/>
</dbReference>
<evidence type="ECO:0000313" key="2">
    <source>
        <dbReference type="EMBL" id="RDB16131.1"/>
    </source>
</evidence>
<feature type="region of interest" description="Disordered" evidence="1">
    <location>
        <begin position="163"/>
        <end position="246"/>
    </location>
</feature>
<dbReference type="EMBL" id="LUEZ02000132">
    <property type="protein sequence ID" value="RDB16131.1"/>
    <property type="molecule type" value="Genomic_DNA"/>
</dbReference>
<accession>A0A369J2A0</accession>